<protein>
    <recommendedName>
        <fullName evidence="1">DUF4937 domain-containing protein</fullName>
    </recommendedName>
</protein>
<dbReference type="SUPFAM" id="SSF54909">
    <property type="entry name" value="Dimeric alpha+beta barrel"/>
    <property type="match status" value="1"/>
</dbReference>
<organism evidence="2 3">
    <name type="scientific">Seinonella peptonophila</name>
    <dbReference type="NCBI Taxonomy" id="112248"/>
    <lineage>
        <taxon>Bacteria</taxon>
        <taxon>Bacillati</taxon>
        <taxon>Bacillota</taxon>
        <taxon>Bacilli</taxon>
        <taxon>Bacillales</taxon>
        <taxon>Thermoactinomycetaceae</taxon>
        <taxon>Seinonella</taxon>
    </lineage>
</organism>
<name>A0A1M4TP70_9BACL</name>
<evidence type="ECO:0000313" key="2">
    <source>
        <dbReference type="EMBL" id="SHE46290.1"/>
    </source>
</evidence>
<gene>
    <name evidence="2" type="ORF">SAMN05444392_101569</name>
</gene>
<dbReference type="STRING" id="112248.SAMN05444392_101569"/>
<dbReference type="Proteomes" id="UP000184476">
    <property type="component" value="Unassembled WGS sequence"/>
</dbReference>
<sequence>MIVTWTICKVPISQRQAFSEAQANRIQDLQIAGLIGQLGGWNVEKSSEASILTCWKDQHSYEQNYHQYQSICVSQHLVRYCSTQEYEKIIDIPGQVDEDFLAGPINEDSLMKISDIRVKTGQREQFMLVQQSVWNLSMSHAPGMLGGFFAEEQIDRDRFLVVTRWRGEMEYQAYEDHLQPKLLDWTYGTDVQQFHGRCIKLEQEWSVQN</sequence>
<dbReference type="OrthoDB" id="2627153at2"/>
<dbReference type="RefSeq" id="WP_073151543.1">
    <property type="nucleotide sequence ID" value="NZ_FQVL01000001.1"/>
</dbReference>
<reference evidence="2 3" key="1">
    <citation type="submission" date="2016-11" db="EMBL/GenBank/DDBJ databases">
        <authorList>
            <person name="Jaros S."/>
            <person name="Januszkiewicz K."/>
            <person name="Wedrychowicz H."/>
        </authorList>
    </citation>
    <scope>NUCLEOTIDE SEQUENCE [LARGE SCALE GENOMIC DNA]</scope>
    <source>
        <strain evidence="2 3">DSM 44666</strain>
    </source>
</reference>
<dbReference type="EMBL" id="FQVL01000001">
    <property type="protein sequence ID" value="SHE46290.1"/>
    <property type="molecule type" value="Genomic_DNA"/>
</dbReference>
<keyword evidence="3" id="KW-1185">Reference proteome</keyword>
<dbReference type="InterPro" id="IPR011008">
    <property type="entry name" value="Dimeric_a/b-barrel"/>
</dbReference>
<dbReference type="Pfam" id="PF16291">
    <property type="entry name" value="DUF4937"/>
    <property type="match status" value="1"/>
</dbReference>
<dbReference type="AlphaFoldDB" id="A0A1M4TP70"/>
<dbReference type="InterPro" id="IPR032555">
    <property type="entry name" value="DUF4937"/>
</dbReference>
<accession>A0A1M4TP70</accession>
<dbReference type="Gene3D" id="3.30.70.100">
    <property type="match status" value="1"/>
</dbReference>
<evidence type="ECO:0000259" key="1">
    <source>
        <dbReference type="Pfam" id="PF16291"/>
    </source>
</evidence>
<feature type="domain" description="DUF4937" evidence="1">
    <location>
        <begin position="3"/>
        <end position="64"/>
    </location>
</feature>
<evidence type="ECO:0000313" key="3">
    <source>
        <dbReference type="Proteomes" id="UP000184476"/>
    </source>
</evidence>
<proteinExistence type="predicted"/>